<protein>
    <recommendedName>
        <fullName evidence="3">SMB domain-containing protein</fullName>
    </recommendedName>
</protein>
<keyword evidence="5" id="KW-1185">Reference proteome</keyword>
<dbReference type="InterPro" id="IPR008928">
    <property type="entry name" value="6-hairpin_glycosidase_sf"/>
</dbReference>
<reference evidence="5" key="1">
    <citation type="journal article" date="2010" name="Nature">
        <title>The Amphimedon queenslandica genome and the evolution of animal complexity.</title>
        <authorList>
            <person name="Srivastava M."/>
            <person name="Simakov O."/>
            <person name="Chapman J."/>
            <person name="Fahey B."/>
            <person name="Gauthier M.E."/>
            <person name="Mitros T."/>
            <person name="Richards G.S."/>
            <person name="Conaco C."/>
            <person name="Dacre M."/>
            <person name="Hellsten U."/>
            <person name="Larroux C."/>
            <person name="Putnam N.H."/>
            <person name="Stanke M."/>
            <person name="Adamska M."/>
            <person name="Darling A."/>
            <person name="Degnan S.M."/>
            <person name="Oakley T.H."/>
            <person name="Plachetzki D.C."/>
            <person name="Zhai Y."/>
            <person name="Adamski M."/>
            <person name="Calcino A."/>
            <person name="Cummins S.F."/>
            <person name="Goodstein D.M."/>
            <person name="Harris C."/>
            <person name="Jackson D.J."/>
            <person name="Leys S.P."/>
            <person name="Shu S."/>
            <person name="Woodcroft B.J."/>
            <person name="Vervoort M."/>
            <person name="Kosik K.S."/>
            <person name="Manning G."/>
            <person name="Degnan B.M."/>
            <person name="Rokhsar D.S."/>
        </authorList>
    </citation>
    <scope>NUCLEOTIDE SEQUENCE [LARGE SCALE GENOMIC DNA]</scope>
</reference>
<dbReference type="PANTHER" id="PTHR47791">
    <property type="entry name" value="MEIOTICALLY UP-REGULATED GENE 191 PROTEIN"/>
    <property type="match status" value="1"/>
</dbReference>
<evidence type="ECO:0000313" key="4">
    <source>
        <dbReference type="EnsemblMetazoa" id="Aqu2.1.28797_001"/>
    </source>
</evidence>
<dbReference type="EnsemblMetazoa" id="Aqu2.1.28797_001">
    <property type="protein sequence ID" value="Aqu2.1.28797_001"/>
    <property type="gene ID" value="Aqu2.1.28797"/>
</dbReference>
<dbReference type="GO" id="GO:0005975">
    <property type="term" value="P:carbohydrate metabolic process"/>
    <property type="evidence" value="ECO:0007669"/>
    <property type="project" value="InterPro"/>
</dbReference>
<dbReference type="Proteomes" id="UP000007879">
    <property type="component" value="Unassembled WGS sequence"/>
</dbReference>
<dbReference type="SMART" id="SM00201">
    <property type="entry name" value="SO"/>
    <property type="match status" value="1"/>
</dbReference>
<dbReference type="PANTHER" id="PTHR47791:SF3">
    <property type="entry name" value="MEIOTICALLY UP-REGULATED GENE 191 PROTEIN"/>
    <property type="match status" value="1"/>
</dbReference>
<dbReference type="AlphaFoldDB" id="A0A1X7UN02"/>
<feature type="domain" description="SMB" evidence="3">
    <location>
        <begin position="526"/>
        <end position="573"/>
    </location>
</feature>
<dbReference type="PROSITE" id="PS50958">
    <property type="entry name" value="SMB_2"/>
    <property type="match status" value="2"/>
</dbReference>
<proteinExistence type="predicted"/>
<evidence type="ECO:0000256" key="1">
    <source>
        <dbReference type="ARBA" id="ARBA00023157"/>
    </source>
</evidence>
<evidence type="ECO:0000259" key="3">
    <source>
        <dbReference type="PROSITE" id="PS50958"/>
    </source>
</evidence>
<dbReference type="Pfam" id="PF01033">
    <property type="entry name" value="Somatomedin_B"/>
    <property type="match status" value="1"/>
</dbReference>
<sequence>MTITFMTVSLFLLFYFLPVGLAARNSKQSPPLLPVERANYTLQGLLEYYWMTDPVYKQIQFFFACGQIGGGGSPYVWNKCSCYSTKSCIDCYRWWDAVALESIATFGVYTDSKDYSTIPEVVFRHSPYNSKWDATSTYYCTFVDDFAWYGIAYLRIYEWLKAPVWLERTTLLFEWLWKYGWDQTCGGFWWNLCDTQHYKDSITIVEMMHLTSKLAYLFPKNDTYLLKAEKVWNWFFSFDDGYGLMSDKYLVSTGAIPEKCCNSSSKDPLTKCYNSKISGTSYNQGLLMSSAAYLYRRTGNKTYLLVGMRALEAILSNYTTDEGILIDEPRSYQTYNNEQCWGGISDPGGDYYSFQGIFMLHLSYFIDLLRENGSLPDDTLERVKSFVSKTSDAAWTRSAVWAPFTEEDVCNTNPKKLTSKYPKFHWWWGMNNTEQIIPPSPRIFFHKMELRCYTLVNNSQLWQGEVIDEGTCMVKCLYNKTCAKYLFQTYEDKVQGLNCWLWTYNRTDHICNKSDSDFTAGFKRPVGASCAGHCNNSTPINTSNGGVCYCDSQCPKHLDCCLDYADLCLPQDTVPSCKGQCSQNVSQPIRGGGYCWCMDGCLGYTDNNSDGSCCPDYHKNCLNITMPTCLDARSQGSAFNLFIAHLKLSKIN</sequence>
<dbReference type="SUPFAM" id="SSF48208">
    <property type="entry name" value="Six-hairpin glycosidases"/>
    <property type="match status" value="1"/>
</dbReference>
<dbReference type="InterPro" id="IPR005198">
    <property type="entry name" value="Glyco_hydro_76"/>
</dbReference>
<dbReference type="InterPro" id="IPR001212">
    <property type="entry name" value="Somatomedin_B_dom"/>
</dbReference>
<dbReference type="eggNOG" id="ENOG502SG2B">
    <property type="taxonomic scope" value="Eukaryota"/>
</dbReference>
<dbReference type="PROSITE" id="PS00524">
    <property type="entry name" value="SMB_1"/>
    <property type="match status" value="1"/>
</dbReference>
<evidence type="ECO:0000256" key="2">
    <source>
        <dbReference type="SAM" id="SignalP"/>
    </source>
</evidence>
<feature type="signal peptide" evidence="2">
    <location>
        <begin position="1"/>
        <end position="22"/>
    </location>
</feature>
<dbReference type="KEGG" id="aqu:109582848"/>
<name>A0A1X7UN02_AMPQE</name>
<dbReference type="SUPFAM" id="SSF90188">
    <property type="entry name" value="Somatomedin B domain"/>
    <property type="match status" value="1"/>
</dbReference>
<dbReference type="Pfam" id="PF03663">
    <property type="entry name" value="Glyco_hydro_76"/>
    <property type="match status" value="1"/>
</dbReference>
<keyword evidence="2" id="KW-0732">Signal</keyword>
<accession>A0A1X7UN02</accession>
<evidence type="ECO:0000313" key="5">
    <source>
        <dbReference type="Proteomes" id="UP000007879"/>
    </source>
</evidence>
<dbReference type="Gene3D" id="1.50.10.20">
    <property type="match status" value="1"/>
</dbReference>
<dbReference type="OrthoDB" id="9984024at2759"/>
<keyword evidence="1" id="KW-1015">Disulfide bond</keyword>
<dbReference type="InParanoid" id="A0A1X7UN02"/>
<dbReference type="InterPro" id="IPR053169">
    <property type="entry name" value="MUG_Protein"/>
</dbReference>
<dbReference type="EnsemblMetazoa" id="XM_019997849.1">
    <property type="protein sequence ID" value="XP_019853408.1"/>
    <property type="gene ID" value="LOC109582848"/>
</dbReference>
<dbReference type="Gene3D" id="4.10.410.20">
    <property type="match status" value="1"/>
</dbReference>
<organism evidence="4">
    <name type="scientific">Amphimedon queenslandica</name>
    <name type="common">Sponge</name>
    <dbReference type="NCBI Taxonomy" id="400682"/>
    <lineage>
        <taxon>Eukaryota</taxon>
        <taxon>Metazoa</taxon>
        <taxon>Porifera</taxon>
        <taxon>Demospongiae</taxon>
        <taxon>Heteroscleromorpha</taxon>
        <taxon>Haplosclerida</taxon>
        <taxon>Niphatidae</taxon>
        <taxon>Amphimedon</taxon>
    </lineage>
</organism>
<reference evidence="4" key="2">
    <citation type="submission" date="2017-05" db="UniProtKB">
        <authorList>
            <consortium name="EnsemblMetazoa"/>
        </authorList>
    </citation>
    <scope>IDENTIFICATION</scope>
</reference>
<gene>
    <name evidence="4" type="primary">109582848</name>
</gene>
<feature type="chain" id="PRO_5010863546" description="SMB domain-containing protein" evidence="2">
    <location>
        <begin position="23"/>
        <end position="652"/>
    </location>
</feature>
<dbReference type="InterPro" id="IPR036024">
    <property type="entry name" value="Somatomedin_B-like_dom_sf"/>
</dbReference>
<feature type="domain" description="SMB" evidence="3">
    <location>
        <begin position="576"/>
        <end position="625"/>
    </location>
</feature>
<dbReference type="STRING" id="400682.A0A1X7UN02"/>